<keyword evidence="6" id="KW-0804">Transcription</keyword>
<keyword evidence="2" id="KW-0678">Repressor</keyword>
<name>A0A6N2S342_9FIRM</name>
<keyword evidence="7" id="KW-0479">Metal-binding</keyword>
<feature type="binding site" evidence="7">
    <location>
        <position position="114"/>
    </location>
    <ligand>
        <name>Zn(2+)</name>
        <dbReference type="ChEBI" id="CHEBI:29105"/>
    </ligand>
</feature>
<dbReference type="PANTHER" id="PTHR33202:SF7">
    <property type="entry name" value="FERRIC UPTAKE REGULATION PROTEIN"/>
    <property type="match status" value="1"/>
</dbReference>
<dbReference type="GO" id="GO:0045892">
    <property type="term" value="P:negative regulation of DNA-templated transcription"/>
    <property type="evidence" value="ECO:0007669"/>
    <property type="project" value="TreeGrafter"/>
</dbReference>
<evidence type="ECO:0000256" key="6">
    <source>
        <dbReference type="ARBA" id="ARBA00023163"/>
    </source>
</evidence>
<dbReference type="PANTHER" id="PTHR33202">
    <property type="entry name" value="ZINC UPTAKE REGULATION PROTEIN"/>
    <property type="match status" value="1"/>
</dbReference>
<dbReference type="InterPro" id="IPR036388">
    <property type="entry name" value="WH-like_DNA-bd_sf"/>
</dbReference>
<dbReference type="GO" id="GO:0003700">
    <property type="term" value="F:DNA-binding transcription factor activity"/>
    <property type="evidence" value="ECO:0007669"/>
    <property type="project" value="InterPro"/>
</dbReference>
<evidence type="ECO:0000256" key="8">
    <source>
        <dbReference type="PIRSR" id="PIRSR602481-2"/>
    </source>
</evidence>
<dbReference type="AlphaFoldDB" id="A0A6N2S342"/>
<evidence type="ECO:0000256" key="3">
    <source>
        <dbReference type="ARBA" id="ARBA00022833"/>
    </source>
</evidence>
<comment type="cofactor">
    <cofactor evidence="7">
        <name>Zn(2+)</name>
        <dbReference type="ChEBI" id="CHEBI:29105"/>
    </cofactor>
    <text evidence="7">Binds 1 zinc ion per subunit.</text>
</comment>
<comment type="similarity">
    <text evidence="1">Belongs to the Fur family.</text>
</comment>
<dbReference type="Pfam" id="PF01475">
    <property type="entry name" value="FUR"/>
    <property type="match status" value="1"/>
</dbReference>
<dbReference type="SUPFAM" id="SSF46785">
    <property type="entry name" value="Winged helix' DNA-binding domain"/>
    <property type="match status" value="1"/>
</dbReference>
<organism evidence="9">
    <name type="scientific">uncultured Anaerotruncus sp</name>
    <dbReference type="NCBI Taxonomy" id="905011"/>
    <lineage>
        <taxon>Bacteria</taxon>
        <taxon>Bacillati</taxon>
        <taxon>Bacillota</taxon>
        <taxon>Clostridia</taxon>
        <taxon>Eubacteriales</taxon>
        <taxon>Oscillospiraceae</taxon>
        <taxon>Anaerotruncus</taxon>
        <taxon>environmental samples</taxon>
    </lineage>
</organism>
<protein>
    <submittedName>
        <fullName evidence="9">Peroxide operon regulator</fullName>
    </submittedName>
</protein>
<gene>
    <name evidence="9" type="primary">perR_2</name>
    <name evidence="9" type="ORF">AULFYP135_00666</name>
</gene>
<keyword evidence="4" id="KW-0805">Transcription regulation</keyword>
<evidence type="ECO:0000256" key="2">
    <source>
        <dbReference type="ARBA" id="ARBA00022491"/>
    </source>
</evidence>
<evidence type="ECO:0000256" key="4">
    <source>
        <dbReference type="ARBA" id="ARBA00023015"/>
    </source>
</evidence>
<feature type="binding site" evidence="7">
    <location>
        <position position="80"/>
    </location>
    <ligand>
        <name>Zn(2+)</name>
        <dbReference type="ChEBI" id="CHEBI:29105"/>
    </ligand>
</feature>
<feature type="binding site" evidence="8">
    <location>
        <position position="73"/>
    </location>
    <ligand>
        <name>Fe cation</name>
        <dbReference type="ChEBI" id="CHEBI:24875"/>
    </ligand>
</feature>
<sequence length="127" mass="14769">MTKHRQLIHRIIQESDDHLTADQIYFLAKQEMPSIAIGTVYRNLNLMVKDEEIRRVQLAGEPDRFDRALLPHDHMLCQRCGKLLDVQLQGLLQKLEEDTGTSVLSYDLKINILCPQCRKELDEEGKQ</sequence>
<keyword evidence="8" id="KW-0408">Iron</keyword>
<evidence type="ECO:0000256" key="7">
    <source>
        <dbReference type="PIRSR" id="PIRSR602481-1"/>
    </source>
</evidence>
<feature type="binding site" evidence="7">
    <location>
        <position position="77"/>
    </location>
    <ligand>
        <name>Zn(2+)</name>
        <dbReference type="ChEBI" id="CHEBI:29105"/>
    </ligand>
</feature>
<evidence type="ECO:0000256" key="5">
    <source>
        <dbReference type="ARBA" id="ARBA00023125"/>
    </source>
</evidence>
<dbReference type="InterPro" id="IPR002481">
    <property type="entry name" value="FUR"/>
</dbReference>
<keyword evidence="5" id="KW-0238">DNA-binding</keyword>
<comment type="cofactor">
    <cofactor evidence="8">
        <name>Mn(2+)</name>
        <dbReference type="ChEBI" id="CHEBI:29035"/>
    </cofactor>
    <cofactor evidence="8">
        <name>Fe(2+)</name>
        <dbReference type="ChEBI" id="CHEBI:29033"/>
    </cofactor>
    <text evidence="8">Binds 1 Mn(2+) or Fe(2+) ion per subunit.</text>
</comment>
<evidence type="ECO:0000313" key="9">
    <source>
        <dbReference type="EMBL" id="VYS85930.1"/>
    </source>
</evidence>
<evidence type="ECO:0000256" key="1">
    <source>
        <dbReference type="ARBA" id="ARBA00007957"/>
    </source>
</evidence>
<proteinExistence type="inferred from homology"/>
<dbReference type="Gene3D" id="1.10.10.10">
    <property type="entry name" value="Winged helix-like DNA-binding domain superfamily/Winged helix DNA-binding domain"/>
    <property type="match status" value="1"/>
</dbReference>
<reference evidence="9" key="1">
    <citation type="submission" date="2019-11" db="EMBL/GenBank/DDBJ databases">
        <authorList>
            <person name="Feng L."/>
        </authorList>
    </citation>
    <scope>NUCLEOTIDE SEQUENCE</scope>
    <source>
        <strain evidence="9">AundefinedLFYP135</strain>
    </source>
</reference>
<dbReference type="Gene3D" id="3.30.1490.190">
    <property type="match status" value="1"/>
</dbReference>
<dbReference type="InterPro" id="IPR043135">
    <property type="entry name" value="Fur_C"/>
</dbReference>
<dbReference type="EMBL" id="CACRSL010000003">
    <property type="protein sequence ID" value="VYS85930.1"/>
    <property type="molecule type" value="Genomic_DNA"/>
</dbReference>
<dbReference type="GO" id="GO:0008270">
    <property type="term" value="F:zinc ion binding"/>
    <property type="evidence" value="ECO:0007669"/>
    <property type="project" value="TreeGrafter"/>
</dbReference>
<accession>A0A6N2S342</accession>
<keyword evidence="3 7" id="KW-0862">Zinc</keyword>
<dbReference type="GO" id="GO:1900376">
    <property type="term" value="P:regulation of secondary metabolite biosynthetic process"/>
    <property type="evidence" value="ECO:0007669"/>
    <property type="project" value="TreeGrafter"/>
</dbReference>
<feature type="binding site" evidence="7">
    <location>
        <position position="117"/>
    </location>
    <ligand>
        <name>Zn(2+)</name>
        <dbReference type="ChEBI" id="CHEBI:29105"/>
    </ligand>
</feature>
<dbReference type="GO" id="GO:0000976">
    <property type="term" value="F:transcription cis-regulatory region binding"/>
    <property type="evidence" value="ECO:0007669"/>
    <property type="project" value="TreeGrafter"/>
</dbReference>
<dbReference type="InterPro" id="IPR036390">
    <property type="entry name" value="WH_DNA-bd_sf"/>
</dbReference>
<dbReference type="CDD" id="cd07153">
    <property type="entry name" value="Fur_like"/>
    <property type="match status" value="1"/>
</dbReference>